<name>A0A6L2JRH6_TANCI</name>
<comment type="caution">
    <text evidence="2">The sequence shown here is derived from an EMBL/GenBank/DDBJ whole genome shotgun (WGS) entry which is preliminary data.</text>
</comment>
<protein>
    <submittedName>
        <fullName evidence="2">Reverse transcriptase domain-containing protein</fullName>
    </submittedName>
</protein>
<dbReference type="GO" id="GO:0003964">
    <property type="term" value="F:RNA-directed DNA polymerase activity"/>
    <property type="evidence" value="ECO:0007669"/>
    <property type="project" value="UniProtKB-KW"/>
</dbReference>
<evidence type="ECO:0000256" key="1">
    <source>
        <dbReference type="SAM" id="MobiDB-lite"/>
    </source>
</evidence>
<dbReference type="EMBL" id="BKCJ010003832">
    <property type="protein sequence ID" value="GEU57444.1"/>
    <property type="molecule type" value="Genomic_DNA"/>
</dbReference>
<evidence type="ECO:0000313" key="3">
    <source>
        <dbReference type="EMBL" id="GEU57444.1"/>
    </source>
</evidence>
<accession>A0A6L2JRH6</accession>
<gene>
    <name evidence="2" type="ORF">Tci_011267</name>
    <name evidence="3" type="ORF">Tci_029422</name>
</gene>
<feature type="compositionally biased region" description="Polar residues" evidence="1">
    <location>
        <begin position="77"/>
        <end position="94"/>
    </location>
</feature>
<sequence length="162" mass="18067">MIRGNTNRKRLREQLEQWTDNEISFPSMRGCQLVDSPIILEALIEGFLVRRIYVDGGSSSEACDAAGTTNRGREESPGQTDKVNEPNATIQLSPVLSKDTQIDEKGMGKGEPHEKSLEDRPPKKVVIRDDYPDQTIIIGRNLSAECRSELIEILHKHADALA</sequence>
<feature type="region of interest" description="Disordered" evidence="1">
    <location>
        <begin position="58"/>
        <end position="124"/>
    </location>
</feature>
<organism evidence="2">
    <name type="scientific">Tanacetum cinerariifolium</name>
    <name type="common">Dalmatian daisy</name>
    <name type="synonym">Chrysanthemum cinerariifolium</name>
    <dbReference type="NCBI Taxonomy" id="118510"/>
    <lineage>
        <taxon>Eukaryota</taxon>
        <taxon>Viridiplantae</taxon>
        <taxon>Streptophyta</taxon>
        <taxon>Embryophyta</taxon>
        <taxon>Tracheophyta</taxon>
        <taxon>Spermatophyta</taxon>
        <taxon>Magnoliopsida</taxon>
        <taxon>eudicotyledons</taxon>
        <taxon>Gunneridae</taxon>
        <taxon>Pentapetalae</taxon>
        <taxon>asterids</taxon>
        <taxon>campanulids</taxon>
        <taxon>Asterales</taxon>
        <taxon>Asteraceae</taxon>
        <taxon>Asteroideae</taxon>
        <taxon>Anthemideae</taxon>
        <taxon>Anthemidinae</taxon>
        <taxon>Tanacetum</taxon>
    </lineage>
</organism>
<feature type="compositionally biased region" description="Basic and acidic residues" evidence="1">
    <location>
        <begin position="100"/>
        <end position="124"/>
    </location>
</feature>
<keyword evidence="2" id="KW-0695">RNA-directed DNA polymerase</keyword>
<proteinExistence type="predicted"/>
<keyword evidence="2" id="KW-0808">Transferase</keyword>
<evidence type="ECO:0000313" key="2">
    <source>
        <dbReference type="EMBL" id="GEU39289.1"/>
    </source>
</evidence>
<dbReference type="AlphaFoldDB" id="A0A6L2JRH6"/>
<keyword evidence="2" id="KW-0548">Nucleotidyltransferase</keyword>
<reference evidence="2" key="1">
    <citation type="journal article" date="2019" name="Sci. Rep.">
        <title>Draft genome of Tanacetum cinerariifolium, the natural source of mosquito coil.</title>
        <authorList>
            <person name="Yamashiro T."/>
            <person name="Shiraishi A."/>
            <person name="Satake H."/>
            <person name="Nakayama K."/>
        </authorList>
    </citation>
    <scope>NUCLEOTIDE SEQUENCE</scope>
</reference>
<dbReference type="EMBL" id="BKCJ010001154">
    <property type="protein sequence ID" value="GEU39289.1"/>
    <property type="molecule type" value="Genomic_DNA"/>
</dbReference>